<gene>
    <name evidence="2" type="ORF">U0070_009241</name>
</gene>
<proteinExistence type="predicted"/>
<accession>A0AAW0IR96</accession>
<dbReference type="EMBL" id="JBBHLL010000100">
    <property type="protein sequence ID" value="KAK7816716.1"/>
    <property type="molecule type" value="Genomic_DNA"/>
</dbReference>
<comment type="caution">
    <text evidence="2">The sequence shown here is derived from an EMBL/GenBank/DDBJ whole genome shotgun (WGS) entry which is preliminary data.</text>
</comment>
<dbReference type="Proteomes" id="UP001488838">
    <property type="component" value="Unassembled WGS sequence"/>
</dbReference>
<evidence type="ECO:0000313" key="2">
    <source>
        <dbReference type="EMBL" id="KAK7816716.1"/>
    </source>
</evidence>
<name>A0AAW0IR96_MYOGA</name>
<feature type="region of interest" description="Disordered" evidence="1">
    <location>
        <begin position="56"/>
        <end position="86"/>
    </location>
</feature>
<protein>
    <submittedName>
        <fullName evidence="2">Uncharacterized protein</fullName>
    </submittedName>
</protein>
<feature type="compositionally biased region" description="Basic and acidic residues" evidence="1">
    <location>
        <begin position="69"/>
        <end position="86"/>
    </location>
</feature>
<sequence>MKGTQAKRVNSQEKTGIMDEAVHGSKTMFRFEVHATLLSSTAMTFCSVDPRHLARSQGQRGQDGGNAYMHEERSGEGITDCAERRK</sequence>
<organism evidence="2 3">
    <name type="scientific">Myodes glareolus</name>
    <name type="common">Bank vole</name>
    <name type="synonym">Clethrionomys glareolus</name>
    <dbReference type="NCBI Taxonomy" id="447135"/>
    <lineage>
        <taxon>Eukaryota</taxon>
        <taxon>Metazoa</taxon>
        <taxon>Chordata</taxon>
        <taxon>Craniata</taxon>
        <taxon>Vertebrata</taxon>
        <taxon>Euteleostomi</taxon>
        <taxon>Mammalia</taxon>
        <taxon>Eutheria</taxon>
        <taxon>Euarchontoglires</taxon>
        <taxon>Glires</taxon>
        <taxon>Rodentia</taxon>
        <taxon>Myomorpha</taxon>
        <taxon>Muroidea</taxon>
        <taxon>Cricetidae</taxon>
        <taxon>Arvicolinae</taxon>
        <taxon>Myodes</taxon>
    </lineage>
</organism>
<keyword evidence="3" id="KW-1185">Reference proteome</keyword>
<reference evidence="2 3" key="1">
    <citation type="journal article" date="2023" name="bioRxiv">
        <title>Conserved and derived expression patterns and positive selection on dental genes reveal complex evolutionary context of ever-growing rodent molars.</title>
        <authorList>
            <person name="Calamari Z.T."/>
            <person name="Song A."/>
            <person name="Cohen E."/>
            <person name="Akter M."/>
            <person name="Roy R.D."/>
            <person name="Hallikas O."/>
            <person name="Christensen M.M."/>
            <person name="Li P."/>
            <person name="Marangoni P."/>
            <person name="Jernvall J."/>
            <person name="Klein O.D."/>
        </authorList>
    </citation>
    <scope>NUCLEOTIDE SEQUENCE [LARGE SCALE GENOMIC DNA]</scope>
    <source>
        <strain evidence="2">V071</strain>
    </source>
</reference>
<dbReference type="AlphaFoldDB" id="A0AAW0IR96"/>
<evidence type="ECO:0000256" key="1">
    <source>
        <dbReference type="SAM" id="MobiDB-lite"/>
    </source>
</evidence>
<evidence type="ECO:0000313" key="3">
    <source>
        <dbReference type="Proteomes" id="UP001488838"/>
    </source>
</evidence>